<dbReference type="Gene3D" id="3.40.50.12780">
    <property type="entry name" value="N-terminal domain of ligase-like"/>
    <property type="match status" value="1"/>
</dbReference>
<protein>
    <submittedName>
        <fullName evidence="6">Acetoacetate--CoA ligase</fullName>
        <ecNumber evidence="6">6.2.1.16</ecNumber>
    </submittedName>
</protein>
<keyword evidence="4" id="KW-0067">ATP-binding</keyword>
<evidence type="ECO:0000256" key="2">
    <source>
        <dbReference type="ARBA" id="ARBA00022598"/>
    </source>
</evidence>
<dbReference type="InterPro" id="IPR045851">
    <property type="entry name" value="AMP-bd_C_sf"/>
</dbReference>
<name>A0ABY5DZE7_9ACTN</name>
<dbReference type="RefSeq" id="WP_254572892.1">
    <property type="nucleotide sequence ID" value="NZ_CP098502.1"/>
</dbReference>
<dbReference type="PROSITE" id="PS00455">
    <property type="entry name" value="AMP_BINDING"/>
    <property type="match status" value="1"/>
</dbReference>
<keyword evidence="7" id="KW-1185">Reference proteome</keyword>
<sequence length="667" mass="71915">MSSANSASSSTHDDVSRGEVLREVAADVRTTSLIGAFADAAERVAGRPLPDYQALWKWSVEDLDAFWRLVCEQLGVRWHDQPRAYLESAQMPGTEWCPGGTLNYAEHCLQHTGDRTAIVSLSQSREDISLTRDELLEEVERCATGLRALGVGKGSTVAGYVPNIAEAIVAFLATAALGATWASCAPEFGARSVIDRLTQLAPDVLIVIDGYRYGRKQVDRSEEVRAIRAALPDLRHTVLLPYLDPDRAAARIPDALPWATLLAERQPLQVEAVPFAHPLYVLFSSGTTGLPKPIVHGHGGITLEHLKVIALALDLDEDDVYFWFSTTGWMVWNLQVSALLRGAAVVCFDGDLSFPDMSELWRVAEATGATIFGASAPFLIGCRKARLVPKDGHDLSRIRTLLSSGSPLSADGYRWVYDAVGSDLVLNSISGGTDVCSAFVGCSPMQPVRAGELSGRVLGVRVDAFDEQGQVVIGEKGELVITTPMPSMPVGFLGDADGSRYRAAYFDVYPGVWRHGDWITFFADGACVISGRSDATLNRGGVRLGTAEFYAVVDDMPEVADSLVVHLEDGEGGPGRLLLFVVAAVDIDEDALRGLVARELRSRLSPRHVPDELYLVPGVPRTLSGKKLEVPVKRILTGTPADEAASKGALANPEVLDAYVELAASIR</sequence>
<dbReference type="EC" id="6.2.1.16" evidence="6"/>
<feature type="domain" description="AMP-dependent synthetase/ligase" evidence="5">
    <location>
        <begin position="108"/>
        <end position="484"/>
    </location>
</feature>
<dbReference type="NCBIfam" id="TIGR01217">
    <property type="entry name" value="ac_ac_CoA_syn"/>
    <property type="match status" value="1"/>
</dbReference>
<evidence type="ECO:0000256" key="3">
    <source>
        <dbReference type="ARBA" id="ARBA00022741"/>
    </source>
</evidence>
<dbReference type="PANTHER" id="PTHR42921:SF1">
    <property type="entry name" value="ACETOACETYL-COA SYNTHETASE"/>
    <property type="match status" value="1"/>
</dbReference>
<organism evidence="6 7">
    <name type="scientific">Paraconexibacter antarcticus</name>
    <dbReference type="NCBI Taxonomy" id="2949664"/>
    <lineage>
        <taxon>Bacteria</taxon>
        <taxon>Bacillati</taxon>
        <taxon>Actinomycetota</taxon>
        <taxon>Thermoleophilia</taxon>
        <taxon>Solirubrobacterales</taxon>
        <taxon>Paraconexibacteraceae</taxon>
        <taxon>Paraconexibacter</taxon>
    </lineage>
</organism>
<evidence type="ECO:0000256" key="1">
    <source>
        <dbReference type="ARBA" id="ARBA00006432"/>
    </source>
</evidence>
<gene>
    <name evidence="6" type="ORF">NBH00_08415</name>
</gene>
<accession>A0ABY5DZE7</accession>
<dbReference type="Gene3D" id="3.30.300.30">
    <property type="match status" value="1"/>
</dbReference>
<dbReference type="EMBL" id="CP098502">
    <property type="protein sequence ID" value="UTI66217.1"/>
    <property type="molecule type" value="Genomic_DNA"/>
</dbReference>
<dbReference type="InterPro" id="IPR005914">
    <property type="entry name" value="Acac_CoA_synth"/>
</dbReference>
<dbReference type="GO" id="GO:0030729">
    <property type="term" value="F:acetoacetate-CoA ligase activity"/>
    <property type="evidence" value="ECO:0007669"/>
    <property type="project" value="UniProtKB-EC"/>
</dbReference>
<evidence type="ECO:0000256" key="4">
    <source>
        <dbReference type="ARBA" id="ARBA00022840"/>
    </source>
</evidence>
<evidence type="ECO:0000259" key="5">
    <source>
        <dbReference type="Pfam" id="PF00501"/>
    </source>
</evidence>
<keyword evidence="3" id="KW-0547">Nucleotide-binding</keyword>
<proteinExistence type="inferred from homology"/>
<dbReference type="PANTHER" id="PTHR42921">
    <property type="entry name" value="ACETOACETYL-COA SYNTHETASE"/>
    <property type="match status" value="1"/>
</dbReference>
<evidence type="ECO:0000313" key="6">
    <source>
        <dbReference type="EMBL" id="UTI66217.1"/>
    </source>
</evidence>
<dbReference type="Pfam" id="PF00501">
    <property type="entry name" value="AMP-binding"/>
    <property type="match status" value="1"/>
</dbReference>
<dbReference type="InterPro" id="IPR000873">
    <property type="entry name" value="AMP-dep_synth/lig_dom"/>
</dbReference>
<dbReference type="Proteomes" id="UP001056035">
    <property type="component" value="Chromosome"/>
</dbReference>
<keyword evidence="2 6" id="KW-0436">Ligase</keyword>
<evidence type="ECO:0000313" key="7">
    <source>
        <dbReference type="Proteomes" id="UP001056035"/>
    </source>
</evidence>
<dbReference type="InterPro" id="IPR020845">
    <property type="entry name" value="AMP-binding_CS"/>
</dbReference>
<dbReference type="SUPFAM" id="SSF56801">
    <property type="entry name" value="Acetyl-CoA synthetase-like"/>
    <property type="match status" value="1"/>
</dbReference>
<reference evidence="6 7" key="1">
    <citation type="submission" date="2022-06" db="EMBL/GenBank/DDBJ databases">
        <title>Paraconexibacter antarcticus.</title>
        <authorList>
            <person name="Kim C.S."/>
        </authorList>
    </citation>
    <scope>NUCLEOTIDE SEQUENCE [LARGE SCALE GENOMIC DNA]</scope>
    <source>
        <strain evidence="6 7">02-257</strain>
    </source>
</reference>
<comment type="similarity">
    <text evidence="1">Belongs to the ATP-dependent AMP-binding enzyme family.</text>
</comment>
<dbReference type="InterPro" id="IPR042099">
    <property type="entry name" value="ANL_N_sf"/>
</dbReference>
<dbReference type="NCBIfam" id="NF002937">
    <property type="entry name" value="PRK03584.1"/>
    <property type="match status" value="1"/>
</dbReference>